<dbReference type="AlphaFoldDB" id="A0A1B7WT10"/>
<organism evidence="1 2">
    <name type="scientific">Aphanizomenon flos-aquae WA102</name>
    <dbReference type="NCBI Taxonomy" id="1710896"/>
    <lineage>
        <taxon>Bacteria</taxon>
        <taxon>Bacillati</taxon>
        <taxon>Cyanobacteriota</taxon>
        <taxon>Cyanophyceae</taxon>
        <taxon>Nostocales</taxon>
        <taxon>Aphanizomenonaceae</taxon>
        <taxon>Aphanizomenon</taxon>
    </lineage>
</organism>
<sequence>MDTSQKRSKMDTRSQLKKDVSGFIKEVVGVDDQDFRDKVLDVIWNCPFDGYDITGEENKNIKDLNEEYIKQIPKEEHKSFIPRLKILHPRYYLTLRIFVRRFEAIVKNELKH</sequence>
<gene>
    <name evidence="1" type="ORF">AN484_22535</name>
</gene>
<reference evidence="1 2" key="1">
    <citation type="submission" date="2015-09" db="EMBL/GenBank/DDBJ databases">
        <title>Aphanizomenon flos-aquae WA102.</title>
        <authorList>
            <person name="Driscoll C."/>
        </authorList>
    </citation>
    <scope>NUCLEOTIDE SEQUENCE [LARGE SCALE GENOMIC DNA]</scope>
    <source>
        <strain evidence="1">WA102</strain>
    </source>
</reference>
<proteinExistence type="predicted"/>
<dbReference type="EMBL" id="LJOW01000178">
    <property type="protein sequence ID" value="OBQ40254.1"/>
    <property type="molecule type" value="Genomic_DNA"/>
</dbReference>
<accession>A0A1B7WT10</accession>
<evidence type="ECO:0000313" key="2">
    <source>
        <dbReference type="Proteomes" id="UP000092093"/>
    </source>
</evidence>
<dbReference type="Proteomes" id="UP000092093">
    <property type="component" value="Unassembled WGS sequence"/>
</dbReference>
<protein>
    <submittedName>
        <fullName evidence="1">Uncharacterized protein</fullName>
    </submittedName>
</protein>
<comment type="caution">
    <text evidence="1">The sequence shown here is derived from an EMBL/GenBank/DDBJ whole genome shotgun (WGS) entry which is preliminary data.</text>
</comment>
<name>A0A1B7WT10_APHFL</name>
<evidence type="ECO:0000313" key="1">
    <source>
        <dbReference type="EMBL" id="OBQ40254.1"/>
    </source>
</evidence>